<evidence type="ECO:0000256" key="4">
    <source>
        <dbReference type="ARBA" id="ARBA00023136"/>
    </source>
</evidence>
<dbReference type="AlphaFoldDB" id="A0AA36G437"/>
<dbReference type="PANTHER" id="PTHR23319">
    <property type="entry name" value="GRAM DOMAIN CONTAINING 1B, ISOFORM E"/>
    <property type="match status" value="1"/>
</dbReference>
<dbReference type="SMART" id="SM00568">
    <property type="entry name" value="GRAM"/>
    <property type="match status" value="1"/>
</dbReference>
<dbReference type="Proteomes" id="UP001177023">
    <property type="component" value="Unassembled WGS sequence"/>
</dbReference>
<feature type="domain" description="VASt" evidence="6">
    <location>
        <begin position="259"/>
        <end position="428"/>
    </location>
</feature>
<feature type="compositionally biased region" description="Basic and acidic residues" evidence="5">
    <location>
        <begin position="17"/>
        <end position="27"/>
    </location>
</feature>
<accession>A0AA36G437</accession>
<gene>
    <name evidence="7" type="ORF">MSPICULIGERA_LOCUS16483</name>
</gene>
<protein>
    <recommendedName>
        <fullName evidence="6">VASt domain-containing protein</fullName>
    </recommendedName>
</protein>
<evidence type="ECO:0000256" key="5">
    <source>
        <dbReference type="SAM" id="MobiDB-lite"/>
    </source>
</evidence>
<dbReference type="CDD" id="cd13220">
    <property type="entry name" value="PH-GRAM_GRAMDC"/>
    <property type="match status" value="1"/>
</dbReference>
<dbReference type="InterPro" id="IPR051482">
    <property type="entry name" value="Cholesterol_transport"/>
</dbReference>
<evidence type="ECO:0000256" key="1">
    <source>
        <dbReference type="ARBA" id="ARBA00004167"/>
    </source>
</evidence>
<dbReference type="InterPro" id="IPR004182">
    <property type="entry name" value="GRAM"/>
</dbReference>
<proteinExistence type="predicted"/>
<keyword evidence="8" id="KW-1185">Reference proteome</keyword>
<keyword evidence="2" id="KW-0812">Transmembrane</keyword>
<dbReference type="GO" id="GO:0032934">
    <property type="term" value="F:sterol binding"/>
    <property type="evidence" value="ECO:0007669"/>
    <property type="project" value="TreeGrafter"/>
</dbReference>
<dbReference type="InterPro" id="IPR011993">
    <property type="entry name" value="PH-like_dom_sf"/>
</dbReference>
<comment type="subcellular location">
    <subcellularLocation>
        <location evidence="1">Membrane</location>
        <topology evidence="1">Single-pass membrane protein</topology>
    </subcellularLocation>
</comment>
<dbReference type="GO" id="GO:0005789">
    <property type="term" value="C:endoplasmic reticulum membrane"/>
    <property type="evidence" value="ECO:0007669"/>
    <property type="project" value="TreeGrafter"/>
</dbReference>
<evidence type="ECO:0000259" key="6">
    <source>
        <dbReference type="PROSITE" id="PS51778"/>
    </source>
</evidence>
<dbReference type="GO" id="GO:0120015">
    <property type="term" value="F:sterol transfer activity"/>
    <property type="evidence" value="ECO:0007669"/>
    <property type="project" value="TreeGrafter"/>
</dbReference>
<evidence type="ECO:0000256" key="2">
    <source>
        <dbReference type="ARBA" id="ARBA00022692"/>
    </source>
</evidence>
<dbReference type="Pfam" id="PF16016">
    <property type="entry name" value="VASt"/>
    <property type="match status" value="1"/>
</dbReference>
<evidence type="ECO:0000313" key="8">
    <source>
        <dbReference type="Proteomes" id="UP001177023"/>
    </source>
</evidence>
<dbReference type="InterPro" id="IPR031968">
    <property type="entry name" value="VASt"/>
</dbReference>
<dbReference type="EMBL" id="CATQJA010002653">
    <property type="protein sequence ID" value="CAJ0578222.1"/>
    <property type="molecule type" value="Genomic_DNA"/>
</dbReference>
<feature type="compositionally biased region" description="Polar residues" evidence="5">
    <location>
        <begin position="69"/>
        <end position="81"/>
    </location>
</feature>
<dbReference type="GO" id="GO:0032366">
    <property type="term" value="P:intracellular sterol transport"/>
    <property type="evidence" value="ECO:0007669"/>
    <property type="project" value="TreeGrafter"/>
</dbReference>
<keyword evidence="4" id="KW-0472">Membrane</keyword>
<dbReference type="Pfam" id="PF02893">
    <property type="entry name" value="GRAM"/>
    <property type="match status" value="1"/>
</dbReference>
<evidence type="ECO:0000313" key="7">
    <source>
        <dbReference type="EMBL" id="CAJ0578222.1"/>
    </source>
</evidence>
<organism evidence="7 8">
    <name type="scientific">Mesorhabditis spiculigera</name>
    <dbReference type="NCBI Taxonomy" id="96644"/>
    <lineage>
        <taxon>Eukaryota</taxon>
        <taxon>Metazoa</taxon>
        <taxon>Ecdysozoa</taxon>
        <taxon>Nematoda</taxon>
        <taxon>Chromadorea</taxon>
        <taxon>Rhabditida</taxon>
        <taxon>Rhabditina</taxon>
        <taxon>Rhabditomorpha</taxon>
        <taxon>Rhabditoidea</taxon>
        <taxon>Rhabditidae</taxon>
        <taxon>Mesorhabditinae</taxon>
        <taxon>Mesorhabditis</taxon>
    </lineage>
</organism>
<comment type="caution">
    <text evidence="7">The sequence shown here is derived from an EMBL/GenBank/DDBJ whole genome shotgun (WGS) entry which is preliminary data.</text>
</comment>
<dbReference type="GO" id="GO:0140268">
    <property type="term" value="C:endoplasmic reticulum-plasma membrane contact site"/>
    <property type="evidence" value="ECO:0007669"/>
    <property type="project" value="TreeGrafter"/>
</dbReference>
<feature type="region of interest" description="Disordered" evidence="5">
    <location>
        <begin position="17"/>
        <end position="82"/>
    </location>
</feature>
<name>A0AA36G437_9BILA</name>
<dbReference type="Gene3D" id="2.30.29.30">
    <property type="entry name" value="Pleckstrin-homology domain (PH domain)/Phosphotyrosine-binding domain (PTB)"/>
    <property type="match status" value="1"/>
</dbReference>
<dbReference type="PROSITE" id="PS51778">
    <property type="entry name" value="VAST"/>
    <property type="match status" value="1"/>
</dbReference>
<dbReference type="GO" id="GO:0005886">
    <property type="term" value="C:plasma membrane"/>
    <property type="evidence" value="ECO:0007669"/>
    <property type="project" value="TreeGrafter"/>
</dbReference>
<dbReference type="PANTHER" id="PTHR23319:SF4">
    <property type="entry name" value="GRAM DOMAIN CONTAINING 1B, ISOFORM E"/>
    <property type="match status" value="1"/>
</dbReference>
<reference evidence="7" key="1">
    <citation type="submission" date="2023-06" db="EMBL/GenBank/DDBJ databases">
        <authorList>
            <person name="Delattre M."/>
        </authorList>
    </citation>
    <scope>NUCLEOTIDE SEQUENCE</scope>
    <source>
        <strain evidence="7">AF72</strain>
    </source>
</reference>
<feature type="non-terminal residue" evidence="7">
    <location>
        <position position="560"/>
    </location>
</feature>
<sequence>MEPRFRRTVSAKLLKLLEPDSKDEAPKSKKFSGGSDKRKRRIDAIRKLGRSMSDRLIACPTPPGDDTPAASQSPDCSSLSPQEGARLSAKKKYFAEKTPNKNIFSRFLHPTFHQRSIQFRKIFSGTVPDDDRLLYSFSCAFQREILAQGRMFISQQNVCFYANIFSWETLFAIPIKEIALITKEKAAYIFPNSIRIETKGERFFFASFINREKTFTVLDTVKRSVQEDKPISPEELWELMNPEEEEQKFPSECPCESHFGRLIMDRTFEFPVDELYTLLFTDTPWFRRYNEQMKNTGYAASDWMADKENGRQRTVTYTVALNHAMAPKSCTVTETQVCAHLASDGFVVRKESHNAGVPYADSFAVLVTYCVTKVSPTTSRFRIHGGIDYRKSIWGMIKTMIDKNTNQGLDDHYAAMEHALDEELERRDHVEDEIGEEATTSDLIPRIIEPEGNNTLHPIHRRDRTPMFPRSISVAASRVNYFDEEDDVSEVIPKNDRTAKIVVVLLACILFVNIISCWFQFRAGTPGQDATAQVSLESLSQMVKQISDELQLLKAKRTEL</sequence>
<keyword evidence="3" id="KW-1133">Transmembrane helix</keyword>
<evidence type="ECO:0000256" key="3">
    <source>
        <dbReference type="ARBA" id="ARBA00022989"/>
    </source>
</evidence>